<dbReference type="PROSITE" id="PS51401">
    <property type="entry name" value="CHORD"/>
    <property type="match status" value="2"/>
</dbReference>
<proteinExistence type="predicted"/>
<gene>
    <name evidence="6" type="ORF">C0Q70_11844</name>
</gene>
<evidence type="ECO:0000313" key="7">
    <source>
        <dbReference type="Proteomes" id="UP000245119"/>
    </source>
</evidence>
<dbReference type="EMBL" id="PZQS01000006">
    <property type="protein sequence ID" value="PVD29247.1"/>
    <property type="molecule type" value="Genomic_DNA"/>
</dbReference>
<dbReference type="Proteomes" id="UP000245119">
    <property type="component" value="Linkage Group LG6"/>
</dbReference>
<dbReference type="InterPro" id="IPR007051">
    <property type="entry name" value="CHORD_dom"/>
</dbReference>
<evidence type="ECO:0000256" key="3">
    <source>
        <dbReference type="ARBA" id="ARBA00022833"/>
    </source>
</evidence>
<dbReference type="GO" id="GO:0046872">
    <property type="term" value="F:metal ion binding"/>
    <property type="evidence" value="ECO:0007669"/>
    <property type="project" value="UniProtKB-KW"/>
</dbReference>
<sequence>MNHIAPATDQLDSLTTCPPLPLGPQDETDFIFLKWVMLLRSTEKSIVSPCGQVFLAVQVDLAVLAVQVDLAVLAVQVVLAVLAVQWLCPIRARYVENMDVLCTKKIRLGNSGDGGWDVCDDEEYRPRPPCVVYSFGINNDFTFDDAVLSTYGCEVHSFDPSMKGEVKRPDRMFFYKIGIGEKDFVNTKGMDYKTLTSIKAQLNHTKKEYHPGVPVFHDALKGWSCCSKRSTDFTEFLNIKGCTTGPHCNEKPPEPEKPESKPLEDEIIVVQNPIPVMPKPVVPLERPSGDEPLQRLKVTVGASLKEQLEKLKLEEKQDCDLSVVDPEAVAIGTQCKNNGCRGTYTGQPSSEGECQYHPGVPIFHEGMKFWSCCIRRTSDFNNFLNQEGCQRGKHCWVKTKEEKAAEASCRVDWHQTGNIVCISIFAKNSDPEQSYFEANKVTLKAYIVFDKDSSIFNRTFTLRQGIKPEYSEVKMLGSKVEINLRKAEPFSWPSLEVPMEQPSVSKQDE</sequence>
<keyword evidence="7" id="KW-1185">Reference proteome</keyword>
<dbReference type="Gene3D" id="4.10.1130.20">
    <property type="match status" value="2"/>
</dbReference>
<dbReference type="InterPro" id="IPR008978">
    <property type="entry name" value="HSP20-like_chaperone"/>
</dbReference>
<evidence type="ECO:0000256" key="2">
    <source>
        <dbReference type="ARBA" id="ARBA00022737"/>
    </source>
</evidence>
<dbReference type="AlphaFoldDB" id="A0A2T7P751"/>
<evidence type="ECO:0000259" key="4">
    <source>
        <dbReference type="PROSITE" id="PS51203"/>
    </source>
</evidence>
<feature type="domain" description="CHORD" evidence="5">
    <location>
        <begin position="185"/>
        <end position="247"/>
    </location>
</feature>
<dbReference type="OrthoDB" id="10006218at2759"/>
<keyword evidence="2" id="KW-0677">Repeat</keyword>
<evidence type="ECO:0008006" key="8">
    <source>
        <dbReference type="Google" id="ProtNLM"/>
    </source>
</evidence>
<evidence type="ECO:0000313" key="6">
    <source>
        <dbReference type="EMBL" id="PVD29247.1"/>
    </source>
</evidence>
<dbReference type="PANTHER" id="PTHR46983">
    <property type="entry name" value="CYSTEINE AND HISTIDINE-RICH DOMAIN-CONTAINING PROTEIN 1"/>
    <property type="match status" value="1"/>
</dbReference>
<name>A0A2T7P751_POMCA</name>
<evidence type="ECO:0000256" key="1">
    <source>
        <dbReference type="ARBA" id="ARBA00022723"/>
    </source>
</evidence>
<accession>A0A2T7P751</accession>
<organism evidence="6 7">
    <name type="scientific">Pomacea canaliculata</name>
    <name type="common">Golden apple snail</name>
    <dbReference type="NCBI Taxonomy" id="400727"/>
    <lineage>
        <taxon>Eukaryota</taxon>
        <taxon>Metazoa</taxon>
        <taxon>Spiralia</taxon>
        <taxon>Lophotrochozoa</taxon>
        <taxon>Mollusca</taxon>
        <taxon>Gastropoda</taxon>
        <taxon>Caenogastropoda</taxon>
        <taxon>Architaenioglossa</taxon>
        <taxon>Ampullarioidea</taxon>
        <taxon>Ampullariidae</taxon>
        <taxon>Pomacea</taxon>
    </lineage>
</organism>
<dbReference type="InterPro" id="IPR007052">
    <property type="entry name" value="CS_dom"/>
</dbReference>
<dbReference type="STRING" id="400727.A0A2T7P751"/>
<feature type="domain" description="CS" evidence="4">
    <location>
        <begin position="406"/>
        <end position="496"/>
    </location>
</feature>
<dbReference type="InterPro" id="IPR039790">
    <property type="entry name" value="CHRD1"/>
</dbReference>
<keyword evidence="3" id="KW-0862">Zinc</keyword>
<comment type="caution">
    <text evidence="6">The sequence shown here is derived from an EMBL/GenBank/DDBJ whole genome shotgun (WGS) entry which is preliminary data.</text>
</comment>
<dbReference type="PANTHER" id="PTHR46983:SF3">
    <property type="entry name" value="CHPADIPLOID STATE MAINTENANCE PROTEIN CHPA"/>
    <property type="match status" value="1"/>
</dbReference>
<feature type="domain" description="CHORD" evidence="5">
    <location>
        <begin position="335"/>
        <end position="394"/>
    </location>
</feature>
<evidence type="ECO:0000259" key="5">
    <source>
        <dbReference type="PROSITE" id="PS51401"/>
    </source>
</evidence>
<protein>
    <recommendedName>
        <fullName evidence="8">CS domain-containing protein</fullName>
    </recommendedName>
</protein>
<dbReference type="PROSITE" id="PS51203">
    <property type="entry name" value="CS"/>
    <property type="match status" value="1"/>
</dbReference>
<keyword evidence="1" id="KW-0479">Metal-binding</keyword>
<dbReference type="Pfam" id="PF04969">
    <property type="entry name" value="CS"/>
    <property type="match status" value="1"/>
</dbReference>
<dbReference type="SUPFAM" id="SSF49764">
    <property type="entry name" value="HSP20-like chaperones"/>
    <property type="match status" value="1"/>
</dbReference>
<dbReference type="Pfam" id="PF04968">
    <property type="entry name" value="CHORD"/>
    <property type="match status" value="2"/>
</dbReference>
<reference evidence="6 7" key="1">
    <citation type="submission" date="2018-04" db="EMBL/GenBank/DDBJ databases">
        <title>The genome of golden apple snail Pomacea canaliculata provides insight into stress tolerance and invasive adaptation.</title>
        <authorList>
            <person name="Liu C."/>
            <person name="Liu B."/>
            <person name="Ren Y."/>
            <person name="Zhang Y."/>
            <person name="Wang H."/>
            <person name="Li S."/>
            <person name="Jiang F."/>
            <person name="Yin L."/>
            <person name="Zhang G."/>
            <person name="Qian W."/>
            <person name="Fan W."/>
        </authorList>
    </citation>
    <scope>NUCLEOTIDE SEQUENCE [LARGE SCALE GENOMIC DNA]</scope>
    <source>
        <strain evidence="6">SZHN2017</strain>
        <tissue evidence="6">Muscle</tissue>
    </source>
</reference>
<dbReference type="Gene3D" id="2.60.40.790">
    <property type="match status" value="1"/>
</dbReference>